<accession>A0ABX0SEY1</accession>
<evidence type="ECO:0000256" key="2">
    <source>
        <dbReference type="PROSITE-ProRule" id="PRU10007"/>
    </source>
</evidence>
<comment type="similarity">
    <text evidence="3">Belongs to the aldehyde dehydrogenase family.</text>
</comment>
<dbReference type="EC" id="1.2.1.20" evidence="5"/>
<dbReference type="GO" id="GO:0102810">
    <property type="term" value="F:glutarate-semialdehyde dehydrogenase (NADP+) activity"/>
    <property type="evidence" value="ECO:0007669"/>
    <property type="project" value="UniProtKB-EC"/>
</dbReference>
<evidence type="ECO:0000259" key="4">
    <source>
        <dbReference type="Pfam" id="PF00171"/>
    </source>
</evidence>
<evidence type="ECO:0000313" key="5">
    <source>
        <dbReference type="EMBL" id="NIH56937.1"/>
    </source>
</evidence>
<feature type="active site" evidence="2">
    <location>
        <position position="261"/>
    </location>
</feature>
<feature type="domain" description="Aldehyde dehydrogenase" evidence="4">
    <location>
        <begin position="26"/>
        <end position="483"/>
    </location>
</feature>
<evidence type="ECO:0000256" key="1">
    <source>
        <dbReference type="ARBA" id="ARBA00023002"/>
    </source>
</evidence>
<dbReference type="PANTHER" id="PTHR43353">
    <property type="entry name" value="SUCCINATE-SEMIALDEHYDE DEHYDROGENASE, MITOCHONDRIAL"/>
    <property type="match status" value="1"/>
</dbReference>
<dbReference type="Gene3D" id="3.40.605.10">
    <property type="entry name" value="Aldehyde Dehydrogenase, Chain A, domain 1"/>
    <property type="match status" value="1"/>
</dbReference>
<dbReference type="EMBL" id="JAAMOZ010000001">
    <property type="protein sequence ID" value="NIH56937.1"/>
    <property type="molecule type" value="Genomic_DNA"/>
</dbReference>
<keyword evidence="1 3" id="KW-0560">Oxidoreductase</keyword>
<protein>
    <submittedName>
        <fullName evidence="5">Succinate-semialdehyde dehydrogenase/glutarate-semialdehyde dehydrogenase</fullName>
        <ecNumber evidence="5">1.2.1.16</ecNumber>
        <ecNumber evidence="5">1.2.1.20</ecNumber>
        <ecNumber evidence="5">1.2.1.79</ecNumber>
    </submittedName>
</protein>
<proteinExistence type="inferred from homology"/>
<keyword evidence="6" id="KW-1185">Reference proteome</keyword>
<dbReference type="PROSITE" id="PS00687">
    <property type="entry name" value="ALDEHYDE_DEHYDR_GLU"/>
    <property type="match status" value="1"/>
</dbReference>
<reference evidence="5 6" key="1">
    <citation type="submission" date="2020-02" db="EMBL/GenBank/DDBJ databases">
        <title>Sequencing the genomes of 1000 actinobacteria strains.</title>
        <authorList>
            <person name="Klenk H.-P."/>
        </authorList>
    </citation>
    <scope>NUCLEOTIDE SEQUENCE [LARGE SCALE GENOMIC DNA]</scope>
    <source>
        <strain evidence="5 6">DSM 19609</strain>
    </source>
</reference>
<dbReference type="EC" id="1.2.1.79" evidence="5"/>
<dbReference type="RefSeq" id="WP_341770071.1">
    <property type="nucleotide sequence ID" value="NZ_BAAAOO010000015.1"/>
</dbReference>
<dbReference type="Pfam" id="PF00171">
    <property type="entry name" value="Aldedh"/>
    <property type="match status" value="1"/>
</dbReference>
<organism evidence="5 6">
    <name type="scientific">Brooklawnia cerclae</name>
    <dbReference type="NCBI Taxonomy" id="349934"/>
    <lineage>
        <taxon>Bacteria</taxon>
        <taxon>Bacillati</taxon>
        <taxon>Actinomycetota</taxon>
        <taxon>Actinomycetes</taxon>
        <taxon>Propionibacteriales</taxon>
        <taxon>Propionibacteriaceae</taxon>
        <taxon>Brooklawnia</taxon>
    </lineage>
</organism>
<dbReference type="Gene3D" id="3.40.309.10">
    <property type="entry name" value="Aldehyde Dehydrogenase, Chain A, domain 2"/>
    <property type="match status" value="1"/>
</dbReference>
<dbReference type="InterPro" id="IPR016163">
    <property type="entry name" value="Ald_DH_C"/>
</dbReference>
<dbReference type="SUPFAM" id="SSF53720">
    <property type="entry name" value="ALDH-like"/>
    <property type="match status" value="1"/>
</dbReference>
<name>A0ABX0SEY1_9ACTN</name>
<dbReference type="InterPro" id="IPR016161">
    <property type="entry name" value="Ald_DH/histidinol_DH"/>
</dbReference>
<evidence type="ECO:0000313" key="6">
    <source>
        <dbReference type="Proteomes" id="UP000749311"/>
    </source>
</evidence>
<evidence type="ECO:0000256" key="3">
    <source>
        <dbReference type="RuleBase" id="RU003345"/>
    </source>
</evidence>
<dbReference type="CDD" id="cd07103">
    <property type="entry name" value="ALDH_F5_SSADH_GabD"/>
    <property type="match status" value="1"/>
</dbReference>
<gene>
    <name evidence="5" type="ORF">FB473_001582</name>
</gene>
<dbReference type="InterPro" id="IPR015590">
    <property type="entry name" value="Aldehyde_DH_dom"/>
</dbReference>
<dbReference type="Proteomes" id="UP000749311">
    <property type="component" value="Unassembled WGS sequence"/>
</dbReference>
<dbReference type="InterPro" id="IPR050740">
    <property type="entry name" value="Aldehyde_DH_Superfamily"/>
</dbReference>
<dbReference type="PANTHER" id="PTHR43353:SF5">
    <property type="entry name" value="SUCCINATE-SEMIALDEHYDE DEHYDROGENASE, MITOCHONDRIAL"/>
    <property type="match status" value="1"/>
</dbReference>
<dbReference type="InterPro" id="IPR029510">
    <property type="entry name" value="Ald_DH_CS_GLU"/>
</dbReference>
<dbReference type="EC" id="1.2.1.16" evidence="5"/>
<dbReference type="InterPro" id="IPR016162">
    <property type="entry name" value="Ald_DH_N"/>
</dbReference>
<comment type="caution">
    <text evidence="5">The sequence shown here is derived from an EMBL/GenBank/DDBJ whole genome shotgun (WGS) entry which is preliminary data.</text>
</comment>
<sequence length="489" mass="52304">MSTQIEELEKQVLDALPHGLFIGGEWVETDATIPVINPAKGEAFAEVADATPELAKTALDAACDAASEWAAWKPRERAELLRRAFDLIESRKQIFAALMTMEMGKTYKESLGEVAYGNEYVRWFSEQTCRIEGYNAIAPSSGKRILTEKVPVGPVLAITPWNFPLAMATRKIAPALAAGCTVVVKPAKLTPLTTLLFCKVLEDVGLPAGVVNCFTTNHSGATTGPLIADPRMRKITFTGSTEVGVGLLRQAADRVLRSSMELGGNAPCVILADADLDVAVQGAMDAKMRNLGEACTAGNRFIVHESLVGEFTKRFTERMAAQKVGYGLDDSVNVGPLIDDEQRSKVLGFVQDSIDKGGKVEVGGNPIEGPGYFMEPTVISGIQPGSRILTEEIFGPFAPIIPFSTEQEAIDIANGTDFGLAAYVFSRDLKNAMRVGEGIETGMVGINTGVVSDAAAPFGGVKMSGLGREGSQLGIEEFLETKYYAIPLD</sequence>
<dbReference type="GO" id="GO:0036243">
    <property type="term" value="F:succinate-semialdehyde dehydrogenase (NADP+) activity"/>
    <property type="evidence" value="ECO:0007669"/>
    <property type="project" value="UniProtKB-EC"/>
</dbReference>